<dbReference type="InterPro" id="IPR051931">
    <property type="entry name" value="PAK3-like"/>
</dbReference>
<evidence type="ECO:0000256" key="2">
    <source>
        <dbReference type="ARBA" id="ARBA00008874"/>
    </source>
</evidence>
<dbReference type="SMART" id="SM00220">
    <property type="entry name" value="S_TKc"/>
    <property type="match status" value="1"/>
</dbReference>
<evidence type="ECO:0000256" key="4">
    <source>
        <dbReference type="ARBA" id="ARBA00022723"/>
    </source>
</evidence>
<dbReference type="STRING" id="461836.A0A0L0DPK2"/>
<dbReference type="EMBL" id="GL349484">
    <property type="protein sequence ID" value="KNC53951.1"/>
    <property type="molecule type" value="Genomic_DNA"/>
</dbReference>
<feature type="compositionally biased region" description="Basic and acidic residues" evidence="10">
    <location>
        <begin position="32"/>
        <end position="43"/>
    </location>
</feature>
<keyword evidence="6 8" id="KW-0067">ATP-binding</keyword>
<dbReference type="Pfam" id="PF00069">
    <property type="entry name" value="Pkinase"/>
    <property type="match status" value="1"/>
</dbReference>
<evidence type="ECO:0000313" key="12">
    <source>
        <dbReference type="EMBL" id="KNC53951.1"/>
    </source>
</evidence>
<dbReference type="OrthoDB" id="2914378at2759"/>
<keyword evidence="5 8" id="KW-0547">Nucleotide-binding</keyword>
<dbReference type="PANTHER" id="PTHR45832:SF22">
    <property type="entry name" value="SERINE_THREONINE-PROTEIN KINASE SAMKA-RELATED"/>
    <property type="match status" value="1"/>
</dbReference>
<dbReference type="PROSITE" id="PS00108">
    <property type="entry name" value="PROTEIN_KINASE_ST"/>
    <property type="match status" value="1"/>
</dbReference>
<evidence type="ECO:0000256" key="10">
    <source>
        <dbReference type="SAM" id="MobiDB-lite"/>
    </source>
</evidence>
<organism evidence="12 13">
    <name type="scientific">Thecamonas trahens ATCC 50062</name>
    <dbReference type="NCBI Taxonomy" id="461836"/>
    <lineage>
        <taxon>Eukaryota</taxon>
        <taxon>Apusozoa</taxon>
        <taxon>Apusomonadida</taxon>
        <taxon>Apusomonadidae</taxon>
        <taxon>Thecamonas</taxon>
    </lineage>
</organism>
<evidence type="ECO:0000256" key="9">
    <source>
        <dbReference type="RuleBase" id="RU000304"/>
    </source>
</evidence>
<reference evidence="12 13" key="1">
    <citation type="submission" date="2010-05" db="EMBL/GenBank/DDBJ databases">
        <title>The Genome Sequence of Thecamonas trahens ATCC 50062.</title>
        <authorList>
            <consortium name="The Broad Institute Genome Sequencing Platform"/>
            <person name="Russ C."/>
            <person name="Cuomo C."/>
            <person name="Shea T."/>
            <person name="Young S.K."/>
            <person name="Zeng Q."/>
            <person name="Koehrsen M."/>
            <person name="Haas B."/>
            <person name="Borodovsky M."/>
            <person name="Guigo R."/>
            <person name="Alvarado L."/>
            <person name="Berlin A."/>
            <person name="Bochicchio J."/>
            <person name="Borenstein D."/>
            <person name="Chapman S."/>
            <person name="Chen Z."/>
            <person name="Freedman E."/>
            <person name="Gellesch M."/>
            <person name="Goldberg J."/>
            <person name="Griggs A."/>
            <person name="Gujja S."/>
            <person name="Heilman E."/>
            <person name="Heiman D."/>
            <person name="Hepburn T."/>
            <person name="Howarth C."/>
            <person name="Jen D."/>
            <person name="Larson L."/>
            <person name="Mehta T."/>
            <person name="Park D."/>
            <person name="Pearson M."/>
            <person name="Roberts A."/>
            <person name="Saif S."/>
            <person name="Shenoy N."/>
            <person name="Sisk P."/>
            <person name="Stolte C."/>
            <person name="Sykes S."/>
            <person name="Thomson T."/>
            <person name="Walk T."/>
            <person name="White J."/>
            <person name="Yandava C."/>
            <person name="Burger G."/>
            <person name="Gray M.W."/>
            <person name="Holland P.W.H."/>
            <person name="King N."/>
            <person name="Lang F.B.F."/>
            <person name="Roger A.J."/>
            <person name="Ruiz-Trillo I."/>
            <person name="Lander E."/>
            <person name="Nusbaum C."/>
        </authorList>
    </citation>
    <scope>NUCLEOTIDE SEQUENCE [LARGE SCALE GENOMIC DNA]</scope>
    <source>
        <strain evidence="12 13">ATCC 50062</strain>
    </source>
</reference>
<dbReference type="SUPFAM" id="SSF56112">
    <property type="entry name" value="Protein kinase-like (PK-like)"/>
    <property type="match status" value="1"/>
</dbReference>
<keyword evidence="4" id="KW-0479">Metal-binding</keyword>
<dbReference type="AlphaFoldDB" id="A0A0L0DPK2"/>
<dbReference type="eggNOG" id="KOG0578">
    <property type="taxonomic scope" value="Eukaryota"/>
</dbReference>
<keyword evidence="13" id="KW-1185">Reference proteome</keyword>
<evidence type="ECO:0000313" key="13">
    <source>
        <dbReference type="Proteomes" id="UP000054408"/>
    </source>
</evidence>
<feature type="region of interest" description="Disordered" evidence="10">
    <location>
        <begin position="1"/>
        <end position="43"/>
    </location>
</feature>
<proteinExistence type="inferred from homology"/>
<name>A0A0L0DPK2_THETB</name>
<dbReference type="GO" id="GO:0004674">
    <property type="term" value="F:protein serine/threonine kinase activity"/>
    <property type="evidence" value="ECO:0007669"/>
    <property type="project" value="UniProtKB-KW"/>
</dbReference>
<comment type="cofactor">
    <cofactor evidence="1">
        <name>Mg(2+)</name>
        <dbReference type="ChEBI" id="CHEBI:18420"/>
    </cofactor>
</comment>
<evidence type="ECO:0000256" key="1">
    <source>
        <dbReference type="ARBA" id="ARBA00001946"/>
    </source>
</evidence>
<keyword evidence="3" id="KW-0808">Transferase</keyword>
<evidence type="ECO:0000256" key="7">
    <source>
        <dbReference type="ARBA" id="ARBA00022842"/>
    </source>
</evidence>
<dbReference type="PANTHER" id="PTHR45832">
    <property type="entry name" value="SERINE/THREONINE-PROTEIN KINASE SAMKA-RELATED-RELATED"/>
    <property type="match status" value="1"/>
</dbReference>
<dbReference type="Proteomes" id="UP000054408">
    <property type="component" value="Unassembled WGS sequence"/>
</dbReference>
<evidence type="ECO:0000256" key="5">
    <source>
        <dbReference type="ARBA" id="ARBA00022741"/>
    </source>
</evidence>
<protein>
    <recommendedName>
        <fullName evidence="11">Protein kinase domain-containing protein</fullName>
    </recommendedName>
</protein>
<evidence type="ECO:0000256" key="3">
    <source>
        <dbReference type="ARBA" id="ARBA00022679"/>
    </source>
</evidence>
<dbReference type="GO" id="GO:0005524">
    <property type="term" value="F:ATP binding"/>
    <property type="evidence" value="ECO:0007669"/>
    <property type="project" value="UniProtKB-UniRule"/>
</dbReference>
<feature type="binding site" evidence="8">
    <location>
        <position position="95"/>
    </location>
    <ligand>
        <name>ATP</name>
        <dbReference type="ChEBI" id="CHEBI:30616"/>
    </ligand>
</feature>
<accession>A0A0L0DPK2</accession>
<dbReference type="GeneID" id="25568025"/>
<dbReference type="RefSeq" id="XP_013754154.1">
    <property type="nucleotide sequence ID" value="XM_013898700.1"/>
</dbReference>
<sequence>MSKPVDMPSVPSRPHAGGSKAGGGAASPASRKTVDPSKLPDHDFSERESVALADLCKVDIDPRDVYNIIERVGQGASGSVYLAEHKETGQRVALKQMILAQQQKLSLLINEVAIMQKSKHDCIVNYYDAFLLDDELWIVMEFLEGGALTDVLENNQMSEEQIARVALDTLRGLEVLHAKGIVHRDIKSDNILVGSNGEIKLTDFGYCAQLTKERQARNSIVGTPYWMAPEVVKRKAYGPKVDIWSLGIMCIEMVEQEPPYMDESPLRALYLIATTGTPQIRNPEALSDSFKSFLAASLEVDVSLRPNATLLLQHPFLKKACVGSELKPLLDAL</sequence>
<evidence type="ECO:0000256" key="8">
    <source>
        <dbReference type="PROSITE-ProRule" id="PRU10141"/>
    </source>
</evidence>
<dbReference type="InterPro" id="IPR008271">
    <property type="entry name" value="Ser/Thr_kinase_AS"/>
</dbReference>
<keyword evidence="9" id="KW-0418">Kinase</keyword>
<dbReference type="OMA" id="KMRPFES"/>
<dbReference type="InterPro" id="IPR011009">
    <property type="entry name" value="Kinase-like_dom_sf"/>
</dbReference>
<comment type="similarity">
    <text evidence="2">Belongs to the protein kinase superfamily. STE Ser/Thr protein kinase family. STE20 subfamily.</text>
</comment>
<keyword evidence="9" id="KW-0723">Serine/threonine-protein kinase</keyword>
<gene>
    <name evidence="12" type="ORF">AMSG_09595</name>
</gene>
<dbReference type="Gene3D" id="1.10.510.10">
    <property type="entry name" value="Transferase(Phosphotransferase) domain 1"/>
    <property type="match status" value="1"/>
</dbReference>
<feature type="domain" description="Protein kinase" evidence="11">
    <location>
        <begin position="66"/>
        <end position="317"/>
    </location>
</feature>
<dbReference type="FunFam" id="1.10.510.10:FF:000768">
    <property type="entry name" value="Non-specific serine/threonine protein kinase"/>
    <property type="match status" value="1"/>
</dbReference>
<keyword evidence="7" id="KW-0460">Magnesium</keyword>
<dbReference type="InterPro" id="IPR000719">
    <property type="entry name" value="Prot_kinase_dom"/>
</dbReference>
<dbReference type="CDD" id="cd06614">
    <property type="entry name" value="STKc_PAK"/>
    <property type="match status" value="1"/>
</dbReference>
<dbReference type="GO" id="GO:0046872">
    <property type="term" value="F:metal ion binding"/>
    <property type="evidence" value="ECO:0007669"/>
    <property type="project" value="UniProtKB-KW"/>
</dbReference>
<evidence type="ECO:0000259" key="11">
    <source>
        <dbReference type="PROSITE" id="PS50011"/>
    </source>
</evidence>
<dbReference type="PROSITE" id="PS50011">
    <property type="entry name" value="PROTEIN_KINASE_DOM"/>
    <property type="match status" value="1"/>
</dbReference>
<evidence type="ECO:0000256" key="6">
    <source>
        <dbReference type="ARBA" id="ARBA00022840"/>
    </source>
</evidence>
<dbReference type="Gene3D" id="3.30.200.20">
    <property type="entry name" value="Phosphorylase Kinase, domain 1"/>
    <property type="match status" value="1"/>
</dbReference>
<dbReference type="PROSITE" id="PS00107">
    <property type="entry name" value="PROTEIN_KINASE_ATP"/>
    <property type="match status" value="1"/>
</dbReference>
<dbReference type="InterPro" id="IPR017441">
    <property type="entry name" value="Protein_kinase_ATP_BS"/>
</dbReference>